<evidence type="ECO:0000313" key="2">
    <source>
        <dbReference type="Proteomes" id="UP000249464"/>
    </source>
</evidence>
<name>A0A2X0PC20_9BASI</name>
<sequence>MTSDTNECCTIGEKGFIERGRHGAQDDRAMELAQDREEEECLLRVGRGKSRGNDDVVRSNAPRSIEEMPVPQHRVSVGEDGRQTEALADLDEGNGDRRWNVGVVRIDSMRVEVRKVC</sequence>
<keyword evidence="2" id="KW-1185">Reference proteome</keyword>
<gene>
    <name evidence="1" type="primary">BQ5605_C004g03115</name>
    <name evidence="1" type="ORF">BQ5605_C004G03115</name>
</gene>
<reference evidence="1 2" key="1">
    <citation type="submission" date="2016-11" db="EMBL/GenBank/DDBJ databases">
        <authorList>
            <person name="Jaros S."/>
            <person name="Januszkiewicz K."/>
            <person name="Wedrychowicz H."/>
        </authorList>
    </citation>
    <scope>NUCLEOTIDE SEQUENCE [LARGE SCALE GENOMIC DNA]</scope>
</reference>
<dbReference type="Proteomes" id="UP000249464">
    <property type="component" value="Unassembled WGS sequence"/>
</dbReference>
<proteinExistence type="predicted"/>
<evidence type="ECO:0000313" key="1">
    <source>
        <dbReference type="EMBL" id="SGY70180.1"/>
    </source>
</evidence>
<accession>A0A2X0PC20</accession>
<protein>
    <submittedName>
        <fullName evidence="1">BQ5605_C004g03115 protein</fullName>
    </submittedName>
</protein>
<dbReference type="AlphaFoldDB" id="A0A2X0PC20"/>
<organism evidence="1 2">
    <name type="scientific">Microbotryum silenes-dioicae</name>
    <dbReference type="NCBI Taxonomy" id="796604"/>
    <lineage>
        <taxon>Eukaryota</taxon>
        <taxon>Fungi</taxon>
        <taxon>Dikarya</taxon>
        <taxon>Basidiomycota</taxon>
        <taxon>Pucciniomycotina</taxon>
        <taxon>Microbotryomycetes</taxon>
        <taxon>Microbotryales</taxon>
        <taxon>Microbotryaceae</taxon>
        <taxon>Microbotryum</taxon>
    </lineage>
</organism>
<dbReference type="EMBL" id="FQNC01000046">
    <property type="protein sequence ID" value="SGY70180.1"/>
    <property type="molecule type" value="Genomic_DNA"/>
</dbReference>